<proteinExistence type="predicted"/>
<protein>
    <submittedName>
        <fullName evidence="1">Uncharacterized protein</fullName>
    </submittedName>
</protein>
<accession>A0A1H6KUT2</accession>
<dbReference type="AlphaFoldDB" id="A0A1H6KUT2"/>
<name>A0A1H6KUT2_MYCRU</name>
<evidence type="ECO:0000313" key="2">
    <source>
        <dbReference type="Proteomes" id="UP000182915"/>
    </source>
</evidence>
<dbReference type="Proteomes" id="UP000182915">
    <property type="component" value="Chromosome I"/>
</dbReference>
<evidence type="ECO:0000313" key="1">
    <source>
        <dbReference type="EMBL" id="SEH79473.1"/>
    </source>
</evidence>
<dbReference type="OrthoDB" id="9893538at2"/>
<keyword evidence="2" id="KW-1185">Reference proteome</keyword>
<reference evidence="2" key="1">
    <citation type="submission" date="2016-10" db="EMBL/GenBank/DDBJ databases">
        <authorList>
            <person name="Varghese N."/>
            <person name="Submissions S."/>
        </authorList>
    </citation>
    <scope>NUCLEOTIDE SEQUENCE [LARGE SCALE GENOMIC DNA]</scope>
    <source>
        <strain evidence="2">DSM 45405</strain>
    </source>
</reference>
<gene>
    <name evidence="1" type="ORF">SAMN04489835_4215</name>
</gene>
<sequence>MTFQWTPQSRLQAAQNALAYITVLHSRPSGTGMTEPDNFLTSTLNDLTDAGLDSEEAIMQLFSGMTAVMNLTVKVAGERCGLAPSELLSEVGAALINL</sequence>
<organism evidence="1 2">
    <name type="scientific">Mycolicibacterium rutilum</name>
    <name type="common">Mycobacterium rutilum</name>
    <dbReference type="NCBI Taxonomy" id="370526"/>
    <lineage>
        <taxon>Bacteria</taxon>
        <taxon>Bacillati</taxon>
        <taxon>Actinomycetota</taxon>
        <taxon>Actinomycetes</taxon>
        <taxon>Mycobacteriales</taxon>
        <taxon>Mycobacteriaceae</taxon>
        <taxon>Mycolicibacterium</taxon>
    </lineage>
</organism>
<dbReference type="RefSeq" id="WP_083408815.1">
    <property type="nucleotide sequence ID" value="NZ_LT629971.1"/>
</dbReference>
<dbReference type="EMBL" id="LT629971">
    <property type="protein sequence ID" value="SEH79473.1"/>
    <property type="molecule type" value="Genomic_DNA"/>
</dbReference>